<dbReference type="AlphaFoldDB" id="A0A9P0F873"/>
<dbReference type="InterPro" id="IPR036412">
    <property type="entry name" value="HAD-like_sf"/>
</dbReference>
<organism evidence="1 2">
    <name type="scientific">Bemisia tabaci</name>
    <name type="common">Sweetpotato whitefly</name>
    <name type="synonym">Aleurodes tabaci</name>
    <dbReference type="NCBI Taxonomy" id="7038"/>
    <lineage>
        <taxon>Eukaryota</taxon>
        <taxon>Metazoa</taxon>
        <taxon>Ecdysozoa</taxon>
        <taxon>Arthropoda</taxon>
        <taxon>Hexapoda</taxon>
        <taxon>Insecta</taxon>
        <taxon>Pterygota</taxon>
        <taxon>Neoptera</taxon>
        <taxon>Paraneoptera</taxon>
        <taxon>Hemiptera</taxon>
        <taxon>Sternorrhyncha</taxon>
        <taxon>Aleyrodoidea</taxon>
        <taxon>Aleyrodidae</taxon>
        <taxon>Aleyrodinae</taxon>
        <taxon>Bemisia</taxon>
    </lineage>
</organism>
<proteinExistence type="predicted"/>
<evidence type="ECO:0000313" key="2">
    <source>
        <dbReference type="Proteomes" id="UP001152759"/>
    </source>
</evidence>
<sequence>MCSIVVHPDLYEIARQVFSYSLPSDEVSIDRVSDLTVISDFYPAIMYAHPLPRLPREIVGPNGECFTNLKSRFFERARIIIEPNYYKQTIVKSIINGRPRCVDKSKMDNRHVCITQPESTSYTFTEPISAYRIEQRCPRLVIWKNEEPLPICATALLRTNEHEALTAVRSAIDWASSFRRATHETTHLTVFDLDRTIIDDQNEWKKGAIQVLLAAQRRSPDVIRRVVIWSHGSPLHVEENVSRIRKHGVKIDAVLSNMNGTKPSPKNLLHIYNVLPDAYYDKAVLIDDTVPNFTPEYTDFLIPEITKTDECGLRITTGSGNIEAALRLL</sequence>
<dbReference type="Proteomes" id="UP001152759">
    <property type="component" value="Chromosome 7"/>
</dbReference>
<dbReference type="Pfam" id="PF05152">
    <property type="entry name" value="DUF705"/>
    <property type="match status" value="1"/>
</dbReference>
<protein>
    <submittedName>
        <fullName evidence="1">Uncharacterized protein</fullName>
    </submittedName>
</protein>
<name>A0A9P0F873_BEMTA</name>
<keyword evidence="2" id="KW-1185">Reference proteome</keyword>
<gene>
    <name evidence="1" type="ORF">BEMITA_LOCUS11690</name>
</gene>
<reference evidence="1" key="1">
    <citation type="submission" date="2021-12" db="EMBL/GenBank/DDBJ databases">
        <authorList>
            <person name="King R."/>
        </authorList>
    </citation>
    <scope>NUCLEOTIDE SEQUENCE</scope>
</reference>
<dbReference type="SUPFAM" id="SSF56784">
    <property type="entry name" value="HAD-like"/>
    <property type="match status" value="1"/>
</dbReference>
<dbReference type="InterPro" id="IPR007827">
    <property type="entry name" value="DUF705"/>
</dbReference>
<evidence type="ECO:0000313" key="1">
    <source>
        <dbReference type="EMBL" id="CAH0393268.1"/>
    </source>
</evidence>
<accession>A0A9P0F873</accession>
<dbReference type="EMBL" id="OU963868">
    <property type="protein sequence ID" value="CAH0393268.1"/>
    <property type="molecule type" value="Genomic_DNA"/>
</dbReference>